<evidence type="ECO:0000313" key="4">
    <source>
        <dbReference type="Proteomes" id="UP000019132"/>
    </source>
</evidence>
<name>K3X062_GLOUD</name>
<dbReference type="HOGENOM" id="CLU_014069_0_0_1"/>
<dbReference type="Proteomes" id="UP000019132">
    <property type="component" value="Unassembled WGS sequence"/>
</dbReference>
<keyword evidence="2" id="KW-0472">Membrane</keyword>
<keyword evidence="2" id="KW-0812">Transmembrane</keyword>
<feature type="transmembrane region" description="Helical" evidence="2">
    <location>
        <begin position="564"/>
        <end position="587"/>
    </location>
</feature>
<dbReference type="EnsemblProtists" id="PYU1_T010611">
    <property type="protein sequence ID" value="PYU1_T010611"/>
    <property type="gene ID" value="PYU1_G010588"/>
</dbReference>
<feature type="region of interest" description="Disordered" evidence="1">
    <location>
        <begin position="26"/>
        <end position="68"/>
    </location>
</feature>
<proteinExistence type="predicted"/>
<feature type="transmembrane region" description="Helical" evidence="2">
    <location>
        <begin position="383"/>
        <end position="407"/>
    </location>
</feature>
<accession>K3X062</accession>
<dbReference type="VEuPathDB" id="FungiDB:PYU1_G010588"/>
<reference evidence="3" key="3">
    <citation type="submission" date="2015-02" db="UniProtKB">
        <authorList>
            <consortium name="EnsemblProtists"/>
        </authorList>
    </citation>
    <scope>IDENTIFICATION</scope>
    <source>
        <strain evidence="3">DAOM BR144</strain>
    </source>
</reference>
<dbReference type="InParanoid" id="K3X062"/>
<evidence type="ECO:0000313" key="3">
    <source>
        <dbReference type="EnsemblProtists" id="PYU1_T010611"/>
    </source>
</evidence>
<keyword evidence="4" id="KW-1185">Reference proteome</keyword>
<organism evidence="3 4">
    <name type="scientific">Globisporangium ultimum (strain ATCC 200006 / CBS 805.95 / DAOM BR144)</name>
    <name type="common">Pythium ultimum</name>
    <dbReference type="NCBI Taxonomy" id="431595"/>
    <lineage>
        <taxon>Eukaryota</taxon>
        <taxon>Sar</taxon>
        <taxon>Stramenopiles</taxon>
        <taxon>Oomycota</taxon>
        <taxon>Peronosporomycetes</taxon>
        <taxon>Pythiales</taxon>
        <taxon>Pythiaceae</taxon>
        <taxon>Globisporangium</taxon>
    </lineage>
</organism>
<evidence type="ECO:0000256" key="2">
    <source>
        <dbReference type="SAM" id="Phobius"/>
    </source>
</evidence>
<evidence type="ECO:0000256" key="1">
    <source>
        <dbReference type="SAM" id="MobiDB-lite"/>
    </source>
</evidence>
<dbReference type="EMBL" id="GL376596">
    <property type="status" value="NOT_ANNOTATED_CDS"/>
    <property type="molecule type" value="Genomic_DNA"/>
</dbReference>
<dbReference type="eggNOG" id="ENOG502SIAN">
    <property type="taxonomic scope" value="Eukaryota"/>
</dbReference>
<keyword evidence="2" id="KW-1133">Transmembrane helix</keyword>
<sequence>MSRQQFTLDEQQFTLDEQQLTALKDLPADDHGNETLPRPSLGHNQYQHKDHAGASPVKSHIKHTTDSENGGKLTLWRVWHRIHRVLILVCAFLYITKCIQATSETFDLLVGKTLLQPQSPPFTQPNLAKAIGTTTLRESLLVKTMLQDDTTPRNNTLFLTATGYSFTQCPALSPIIERIYNDAFMRSLYTALVSQVSYELTFLDSNEIELVLPVVDCSSPLMKLAYGTVGSFFFVVRNRDGDHVSMLSVLLSNQDYKILSQTGGGPAAVATLTFISNFRASDDVPVDHHFVISLGYPFEQFNFRAASYLSTTDDGSWQLRMIPATDRKEVYKVVETASHAGFYIKAATEQSNINSYIWGLPSNPIDAITTWRLSTKARLRNSWAWVHLLQLLLVIALLSNLFILLLISARRLAQRKLWIGDAFVTVYDTLHLRVVLTLISWYMDEFWTVHEFCLSDASTLIGLEEITIFPHVLEADLRSIYVSLCGVLGILFRERVDPVLGLVTFEFGFAYRHGILKLFPSLISKVQAHAYNQYMSGLATGNKYQQLVSPMYFWTARRLGSRSLSFVVTMLFPVFTGLLVVIAWIMARKIYRHFYPDLIHVQHSRLGTGTPSVSGNEETLLALERKLTVFELATGAELRRRFGFLSDYENCKFIKGVKHASADGIYGNGFVIANGKFLMQTEDFWAILIMKVLHVRYQNIYVYELEGTTVKQTARLVYPQTLTWTDLFSLGITRLS</sequence>
<protein>
    <submittedName>
        <fullName evidence="3">Uncharacterized protein</fullName>
    </submittedName>
</protein>
<reference evidence="4" key="1">
    <citation type="journal article" date="2010" name="Genome Biol.">
        <title>Genome sequence of the necrotrophic plant pathogen Pythium ultimum reveals original pathogenicity mechanisms and effector repertoire.</title>
        <authorList>
            <person name="Levesque C.A."/>
            <person name="Brouwer H."/>
            <person name="Cano L."/>
            <person name="Hamilton J.P."/>
            <person name="Holt C."/>
            <person name="Huitema E."/>
            <person name="Raffaele S."/>
            <person name="Robideau G.P."/>
            <person name="Thines M."/>
            <person name="Win J."/>
            <person name="Zerillo M.M."/>
            <person name="Beakes G.W."/>
            <person name="Boore J.L."/>
            <person name="Busam D."/>
            <person name="Dumas B."/>
            <person name="Ferriera S."/>
            <person name="Fuerstenberg S.I."/>
            <person name="Gachon C.M."/>
            <person name="Gaulin E."/>
            <person name="Govers F."/>
            <person name="Grenville-Briggs L."/>
            <person name="Horner N."/>
            <person name="Hostetler J."/>
            <person name="Jiang R.H."/>
            <person name="Johnson J."/>
            <person name="Krajaejun T."/>
            <person name="Lin H."/>
            <person name="Meijer H.J."/>
            <person name="Moore B."/>
            <person name="Morris P."/>
            <person name="Phuntmart V."/>
            <person name="Puiu D."/>
            <person name="Shetty J."/>
            <person name="Stajich J.E."/>
            <person name="Tripathy S."/>
            <person name="Wawra S."/>
            <person name="van West P."/>
            <person name="Whitty B.R."/>
            <person name="Coutinho P.M."/>
            <person name="Henrissat B."/>
            <person name="Martin F."/>
            <person name="Thomas P.D."/>
            <person name="Tyler B.M."/>
            <person name="De Vries R.P."/>
            <person name="Kamoun S."/>
            <person name="Yandell M."/>
            <person name="Tisserat N."/>
            <person name="Buell C.R."/>
        </authorList>
    </citation>
    <scope>NUCLEOTIDE SEQUENCE</scope>
    <source>
        <strain evidence="4">DAOM:BR144</strain>
    </source>
</reference>
<reference evidence="4" key="2">
    <citation type="submission" date="2010-04" db="EMBL/GenBank/DDBJ databases">
        <authorList>
            <person name="Buell R."/>
            <person name="Hamilton J."/>
            <person name="Hostetler J."/>
        </authorList>
    </citation>
    <scope>NUCLEOTIDE SEQUENCE [LARGE SCALE GENOMIC DNA]</scope>
    <source>
        <strain evidence="4">DAOM:BR144</strain>
    </source>
</reference>
<dbReference type="AlphaFoldDB" id="K3X062"/>